<keyword evidence="3" id="KW-0804">Transcription</keyword>
<keyword evidence="2 4" id="KW-0238">DNA-binding</keyword>
<dbReference type="PRINTS" id="PR00455">
    <property type="entry name" value="HTHTETR"/>
</dbReference>
<organism evidence="6 7">
    <name type="scientific">Pelomonas aquatica</name>
    <dbReference type="NCBI Taxonomy" id="431058"/>
    <lineage>
        <taxon>Bacteria</taxon>
        <taxon>Pseudomonadati</taxon>
        <taxon>Pseudomonadota</taxon>
        <taxon>Betaproteobacteria</taxon>
        <taxon>Burkholderiales</taxon>
        <taxon>Sphaerotilaceae</taxon>
        <taxon>Roseateles</taxon>
    </lineage>
</organism>
<evidence type="ECO:0000259" key="5">
    <source>
        <dbReference type="PROSITE" id="PS50977"/>
    </source>
</evidence>
<dbReference type="InterPro" id="IPR009057">
    <property type="entry name" value="Homeodomain-like_sf"/>
</dbReference>
<sequence>MTVSTQPSDRALARRQQVLDAAAECFRRRGFHAASMAEIAKTAGMSPGHIYNLFENKDDIIAAIVERDCEEVLQRIAAFQQEGALLQKMLGGIEQAIDDRSQVADAALQLEVLAEASRNPKLAAVVHRTEALVNEKAQALIRQSLGEQAANQLPPEEIEGRALLLGALFNGLTAMSVRHAGMAQRVPAIAPVMRRMLRVLLAP</sequence>
<evidence type="ECO:0000256" key="3">
    <source>
        <dbReference type="ARBA" id="ARBA00023163"/>
    </source>
</evidence>
<dbReference type="EMBL" id="JAVDXQ010000002">
    <property type="protein sequence ID" value="MDR7296365.1"/>
    <property type="molecule type" value="Genomic_DNA"/>
</dbReference>
<reference evidence="6 7" key="1">
    <citation type="submission" date="2023-07" db="EMBL/GenBank/DDBJ databases">
        <title>Sorghum-associated microbial communities from plants grown in Nebraska, USA.</title>
        <authorList>
            <person name="Schachtman D."/>
        </authorList>
    </citation>
    <scope>NUCLEOTIDE SEQUENCE [LARGE SCALE GENOMIC DNA]</scope>
    <source>
        <strain evidence="6 7">BE310</strain>
    </source>
</reference>
<dbReference type="PANTHER" id="PTHR30055">
    <property type="entry name" value="HTH-TYPE TRANSCRIPTIONAL REGULATOR RUTR"/>
    <property type="match status" value="1"/>
</dbReference>
<dbReference type="InterPro" id="IPR050109">
    <property type="entry name" value="HTH-type_TetR-like_transc_reg"/>
</dbReference>
<evidence type="ECO:0000313" key="7">
    <source>
        <dbReference type="Proteomes" id="UP001180536"/>
    </source>
</evidence>
<evidence type="ECO:0000256" key="4">
    <source>
        <dbReference type="PROSITE-ProRule" id="PRU00335"/>
    </source>
</evidence>
<keyword evidence="1" id="KW-0805">Transcription regulation</keyword>
<dbReference type="PANTHER" id="PTHR30055:SF234">
    <property type="entry name" value="HTH-TYPE TRANSCRIPTIONAL REGULATOR BETI"/>
    <property type="match status" value="1"/>
</dbReference>
<accession>A0ABU1Z6Y1</accession>
<comment type="caution">
    <text evidence="6">The sequence shown here is derived from an EMBL/GenBank/DDBJ whole genome shotgun (WGS) entry which is preliminary data.</text>
</comment>
<evidence type="ECO:0000256" key="1">
    <source>
        <dbReference type="ARBA" id="ARBA00023015"/>
    </source>
</evidence>
<evidence type="ECO:0000256" key="2">
    <source>
        <dbReference type="ARBA" id="ARBA00023125"/>
    </source>
</evidence>
<dbReference type="RefSeq" id="WP_310343677.1">
    <property type="nucleotide sequence ID" value="NZ_JAVDXQ010000002.1"/>
</dbReference>
<dbReference type="Gene3D" id="1.10.357.10">
    <property type="entry name" value="Tetracycline Repressor, domain 2"/>
    <property type="match status" value="1"/>
</dbReference>
<dbReference type="SUPFAM" id="SSF46689">
    <property type="entry name" value="Homeodomain-like"/>
    <property type="match status" value="1"/>
</dbReference>
<dbReference type="Pfam" id="PF00440">
    <property type="entry name" value="TetR_N"/>
    <property type="match status" value="1"/>
</dbReference>
<dbReference type="Proteomes" id="UP001180536">
    <property type="component" value="Unassembled WGS sequence"/>
</dbReference>
<name>A0ABU1Z6Y1_9BURK</name>
<proteinExistence type="predicted"/>
<evidence type="ECO:0000313" key="6">
    <source>
        <dbReference type="EMBL" id="MDR7296365.1"/>
    </source>
</evidence>
<dbReference type="InterPro" id="IPR001647">
    <property type="entry name" value="HTH_TetR"/>
</dbReference>
<gene>
    <name evidence="6" type="ORF">J2X16_001704</name>
</gene>
<feature type="domain" description="HTH tetR-type" evidence="5">
    <location>
        <begin position="12"/>
        <end position="72"/>
    </location>
</feature>
<protein>
    <submittedName>
        <fullName evidence="6">AcrR family transcriptional regulator</fullName>
    </submittedName>
</protein>
<dbReference type="PROSITE" id="PS50977">
    <property type="entry name" value="HTH_TETR_2"/>
    <property type="match status" value="1"/>
</dbReference>
<feature type="DNA-binding region" description="H-T-H motif" evidence="4">
    <location>
        <begin position="35"/>
        <end position="54"/>
    </location>
</feature>
<keyword evidence="7" id="KW-1185">Reference proteome</keyword>